<proteinExistence type="predicted"/>
<evidence type="ECO:0000256" key="3">
    <source>
        <dbReference type="ARBA" id="ARBA00023157"/>
    </source>
</evidence>
<dbReference type="PANTHER" id="PTHR11640">
    <property type="entry name" value="NEPHRIN"/>
    <property type="match status" value="1"/>
</dbReference>
<evidence type="ECO:0000256" key="4">
    <source>
        <dbReference type="ARBA" id="ARBA00023180"/>
    </source>
</evidence>
<evidence type="ECO:0000313" key="8">
    <source>
        <dbReference type="EMBL" id="GFR80301.1"/>
    </source>
</evidence>
<protein>
    <submittedName>
        <fullName evidence="8">Cell adhesion molecule 3</fullName>
    </submittedName>
</protein>
<dbReference type="InterPro" id="IPR051275">
    <property type="entry name" value="Cell_adhesion_signaling"/>
</dbReference>
<dbReference type="InterPro" id="IPR036179">
    <property type="entry name" value="Ig-like_dom_sf"/>
</dbReference>
<evidence type="ECO:0000256" key="5">
    <source>
        <dbReference type="ARBA" id="ARBA00023319"/>
    </source>
</evidence>
<dbReference type="SMART" id="SM00409">
    <property type="entry name" value="IG"/>
    <property type="match status" value="1"/>
</dbReference>
<dbReference type="Proteomes" id="UP000762676">
    <property type="component" value="Unassembled WGS sequence"/>
</dbReference>
<dbReference type="InterPro" id="IPR007110">
    <property type="entry name" value="Ig-like_dom"/>
</dbReference>
<keyword evidence="5" id="KW-0393">Immunoglobulin domain</keyword>
<sequence length="370" mass="39735">MKERTFQGVSASHIVTLPEGRASQAACRVDGGHPHAHDTTLQCGQLVAHGDDDIAVLAVSADQLTKDMDGTVCRCTAQDKSGCNSNIETTFTLDVTYAPVVTFDPDPTHSMLNKGEAVNLTCSAQGNPTPTLLVLTRERTKEVLTTTQSAQLSFTIRDVDCLDSGVYRCTGQNSQGQAGDELRLGVRCPQQLVNFPNSTLQVAAALGEPAQIFLEVFGYPEPITLTLRRQEDSTGLRLSPRYTVEYSTTVSPFGLVNVTIFNLAETDFTLYTLIVDNGVEKGLIYNFSLVKESSGGQRSVNSAAIVIGVIAVVIIVALIAFILFLVRQHRNQHATELSGELATVQAESEQYDTINDVAADIAGPSNPSSP</sequence>
<dbReference type="Pfam" id="PF13927">
    <property type="entry name" value="Ig_3"/>
    <property type="match status" value="1"/>
</dbReference>
<keyword evidence="6" id="KW-1133">Transmembrane helix</keyword>
<dbReference type="GO" id="GO:0050839">
    <property type="term" value="F:cell adhesion molecule binding"/>
    <property type="evidence" value="ECO:0007669"/>
    <property type="project" value="TreeGrafter"/>
</dbReference>
<comment type="caution">
    <text evidence="8">The sequence shown here is derived from an EMBL/GenBank/DDBJ whole genome shotgun (WGS) entry which is preliminary data.</text>
</comment>
<evidence type="ECO:0000313" key="9">
    <source>
        <dbReference type="Proteomes" id="UP000762676"/>
    </source>
</evidence>
<keyword evidence="9" id="KW-1185">Reference proteome</keyword>
<evidence type="ECO:0000256" key="2">
    <source>
        <dbReference type="ARBA" id="ARBA00023136"/>
    </source>
</evidence>
<evidence type="ECO:0000256" key="1">
    <source>
        <dbReference type="ARBA" id="ARBA00004479"/>
    </source>
</evidence>
<dbReference type="InterPro" id="IPR013783">
    <property type="entry name" value="Ig-like_fold"/>
</dbReference>
<keyword evidence="3" id="KW-1015">Disulfide bond</keyword>
<dbReference type="GO" id="GO:0098609">
    <property type="term" value="P:cell-cell adhesion"/>
    <property type="evidence" value="ECO:0007669"/>
    <property type="project" value="TreeGrafter"/>
</dbReference>
<dbReference type="AlphaFoldDB" id="A0AAV4G6J1"/>
<dbReference type="Gene3D" id="2.60.40.10">
    <property type="entry name" value="Immunoglobulins"/>
    <property type="match status" value="1"/>
</dbReference>
<dbReference type="PROSITE" id="PS50835">
    <property type="entry name" value="IG_LIKE"/>
    <property type="match status" value="1"/>
</dbReference>
<feature type="transmembrane region" description="Helical" evidence="6">
    <location>
        <begin position="303"/>
        <end position="326"/>
    </location>
</feature>
<dbReference type="EMBL" id="BMAT01004782">
    <property type="protein sequence ID" value="GFR80301.1"/>
    <property type="molecule type" value="Genomic_DNA"/>
</dbReference>
<dbReference type="GO" id="GO:0005886">
    <property type="term" value="C:plasma membrane"/>
    <property type="evidence" value="ECO:0007669"/>
    <property type="project" value="TreeGrafter"/>
</dbReference>
<gene>
    <name evidence="8" type="ORF">ElyMa_002310700</name>
</gene>
<dbReference type="PANTHER" id="PTHR11640:SF31">
    <property type="entry name" value="IRREGULAR CHIASM C-ROUGHEST PROTEIN-RELATED"/>
    <property type="match status" value="1"/>
</dbReference>
<comment type="subcellular location">
    <subcellularLocation>
        <location evidence="1">Membrane</location>
        <topology evidence="1">Single-pass type I membrane protein</topology>
    </subcellularLocation>
</comment>
<dbReference type="SUPFAM" id="SSF48726">
    <property type="entry name" value="Immunoglobulin"/>
    <property type="match status" value="2"/>
</dbReference>
<keyword evidence="6" id="KW-0812">Transmembrane</keyword>
<dbReference type="SMART" id="SM00408">
    <property type="entry name" value="IGc2"/>
    <property type="match status" value="1"/>
</dbReference>
<dbReference type="GO" id="GO:0005911">
    <property type="term" value="C:cell-cell junction"/>
    <property type="evidence" value="ECO:0007669"/>
    <property type="project" value="TreeGrafter"/>
</dbReference>
<keyword evidence="4" id="KW-0325">Glycoprotein</keyword>
<keyword evidence="2 6" id="KW-0472">Membrane</keyword>
<name>A0AAV4G6J1_9GAST</name>
<organism evidence="8 9">
    <name type="scientific">Elysia marginata</name>
    <dbReference type="NCBI Taxonomy" id="1093978"/>
    <lineage>
        <taxon>Eukaryota</taxon>
        <taxon>Metazoa</taxon>
        <taxon>Spiralia</taxon>
        <taxon>Lophotrochozoa</taxon>
        <taxon>Mollusca</taxon>
        <taxon>Gastropoda</taxon>
        <taxon>Heterobranchia</taxon>
        <taxon>Euthyneura</taxon>
        <taxon>Panpulmonata</taxon>
        <taxon>Sacoglossa</taxon>
        <taxon>Placobranchoidea</taxon>
        <taxon>Plakobranchidae</taxon>
        <taxon>Elysia</taxon>
    </lineage>
</organism>
<dbReference type="InterPro" id="IPR003598">
    <property type="entry name" value="Ig_sub2"/>
</dbReference>
<evidence type="ECO:0000259" key="7">
    <source>
        <dbReference type="PROSITE" id="PS50835"/>
    </source>
</evidence>
<dbReference type="InterPro" id="IPR003599">
    <property type="entry name" value="Ig_sub"/>
</dbReference>
<feature type="domain" description="Ig-like" evidence="7">
    <location>
        <begin position="99"/>
        <end position="185"/>
    </location>
</feature>
<accession>A0AAV4G6J1</accession>
<evidence type="ECO:0000256" key="6">
    <source>
        <dbReference type="SAM" id="Phobius"/>
    </source>
</evidence>
<reference evidence="8 9" key="1">
    <citation type="journal article" date="2021" name="Elife">
        <title>Chloroplast acquisition without the gene transfer in kleptoplastic sea slugs, Plakobranchus ocellatus.</title>
        <authorList>
            <person name="Maeda T."/>
            <person name="Takahashi S."/>
            <person name="Yoshida T."/>
            <person name="Shimamura S."/>
            <person name="Takaki Y."/>
            <person name="Nagai Y."/>
            <person name="Toyoda A."/>
            <person name="Suzuki Y."/>
            <person name="Arimoto A."/>
            <person name="Ishii H."/>
            <person name="Satoh N."/>
            <person name="Nishiyama T."/>
            <person name="Hasebe M."/>
            <person name="Maruyama T."/>
            <person name="Minagawa J."/>
            <person name="Obokata J."/>
            <person name="Shigenobu S."/>
        </authorList>
    </citation>
    <scope>NUCLEOTIDE SEQUENCE [LARGE SCALE GENOMIC DNA]</scope>
</reference>